<dbReference type="SUPFAM" id="SSF46785">
    <property type="entry name" value="Winged helix' DNA-binding domain"/>
    <property type="match status" value="1"/>
</dbReference>
<keyword evidence="3" id="KW-1185">Reference proteome</keyword>
<dbReference type="RefSeq" id="WP_129046796.1">
    <property type="nucleotide sequence ID" value="NZ_SDHX01000001.1"/>
</dbReference>
<dbReference type="OrthoDB" id="9799747at2"/>
<accession>A0A4Q1C9C8</accession>
<dbReference type="EMBL" id="SDHX01000001">
    <property type="protein sequence ID" value="RXK55431.1"/>
    <property type="molecule type" value="Genomic_DNA"/>
</dbReference>
<dbReference type="PROSITE" id="PS50995">
    <property type="entry name" value="HTH_MARR_2"/>
    <property type="match status" value="1"/>
</dbReference>
<dbReference type="InterPro" id="IPR036390">
    <property type="entry name" value="WH_DNA-bd_sf"/>
</dbReference>
<dbReference type="Pfam" id="PF01047">
    <property type="entry name" value="MarR"/>
    <property type="match status" value="1"/>
</dbReference>
<dbReference type="SMART" id="SM00347">
    <property type="entry name" value="HTH_MARR"/>
    <property type="match status" value="1"/>
</dbReference>
<dbReference type="Gene3D" id="1.10.10.10">
    <property type="entry name" value="Winged helix-like DNA-binding domain superfamily/Winged helix DNA-binding domain"/>
    <property type="match status" value="1"/>
</dbReference>
<protein>
    <submittedName>
        <fullName evidence="2">MarR family transcriptional regulator</fullName>
    </submittedName>
</protein>
<dbReference type="GO" id="GO:0003700">
    <property type="term" value="F:DNA-binding transcription factor activity"/>
    <property type="evidence" value="ECO:0007669"/>
    <property type="project" value="InterPro"/>
</dbReference>
<dbReference type="AlphaFoldDB" id="A0A4Q1C9C8"/>
<dbReference type="PRINTS" id="PR00598">
    <property type="entry name" value="HTHMARR"/>
</dbReference>
<comment type="caution">
    <text evidence="2">The sequence shown here is derived from an EMBL/GenBank/DDBJ whole genome shotgun (WGS) entry which is preliminary data.</text>
</comment>
<organism evidence="2 3">
    <name type="scientific">Oleiharenicola lentus</name>
    <dbReference type="NCBI Taxonomy" id="2508720"/>
    <lineage>
        <taxon>Bacteria</taxon>
        <taxon>Pseudomonadati</taxon>
        <taxon>Verrucomicrobiota</taxon>
        <taxon>Opitutia</taxon>
        <taxon>Opitutales</taxon>
        <taxon>Opitutaceae</taxon>
        <taxon>Oleiharenicola</taxon>
    </lineage>
</organism>
<sequence>MGTRHRGSIEEINALNAFIKLQRAAESVSARVHSVLPDDLTITQFGVLEALHHIGPLCQSELAEKLLKSGGNLTLVVDNLEKAGLVLRERDPADRRFVVVKLTPKGQTFIAALFPKVVANVTREMATLSSTELFDLGRLCKKIGRQA</sequence>
<dbReference type="InterPro" id="IPR039422">
    <property type="entry name" value="MarR/SlyA-like"/>
</dbReference>
<name>A0A4Q1C9C8_9BACT</name>
<dbReference type="GO" id="GO:0006950">
    <property type="term" value="P:response to stress"/>
    <property type="evidence" value="ECO:0007669"/>
    <property type="project" value="TreeGrafter"/>
</dbReference>
<reference evidence="2 3" key="1">
    <citation type="submission" date="2019-01" db="EMBL/GenBank/DDBJ databases">
        <title>Lacunisphaera sp. strain TWA-58.</title>
        <authorList>
            <person name="Chen W.-M."/>
        </authorList>
    </citation>
    <scope>NUCLEOTIDE SEQUENCE [LARGE SCALE GENOMIC DNA]</scope>
    <source>
        <strain evidence="2 3">TWA-58</strain>
    </source>
</reference>
<dbReference type="InterPro" id="IPR011991">
    <property type="entry name" value="ArsR-like_HTH"/>
</dbReference>
<evidence type="ECO:0000259" key="1">
    <source>
        <dbReference type="PROSITE" id="PS50995"/>
    </source>
</evidence>
<dbReference type="InterPro" id="IPR000835">
    <property type="entry name" value="HTH_MarR-typ"/>
</dbReference>
<gene>
    <name evidence="2" type="ORF">ESB00_05900</name>
</gene>
<feature type="domain" description="HTH marR-type" evidence="1">
    <location>
        <begin position="14"/>
        <end position="145"/>
    </location>
</feature>
<evidence type="ECO:0000313" key="2">
    <source>
        <dbReference type="EMBL" id="RXK55431.1"/>
    </source>
</evidence>
<evidence type="ECO:0000313" key="3">
    <source>
        <dbReference type="Proteomes" id="UP000290218"/>
    </source>
</evidence>
<proteinExistence type="predicted"/>
<dbReference type="PANTHER" id="PTHR33164">
    <property type="entry name" value="TRANSCRIPTIONAL REGULATOR, MARR FAMILY"/>
    <property type="match status" value="1"/>
</dbReference>
<dbReference type="Proteomes" id="UP000290218">
    <property type="component" value="Unassembled WGS sequence"/>
</dbReference>
<dbReference type="PANTHER" id="PTHR33164:SF101">
    <property type="entry name" value="TRANSCRIPTIONAL REPRESSOR MPRA"/>
    <property type="match status" value="1"/>
</dbReference>
<dbReference type="InterPro" id="IPR036388">
    <property type="entry name" value="WH-like_DNA-bd_sf"/>
</dbReference>
<dbReference type="CDD" id="cd00090">
    <property type="entry name" value="HTH_ARSR"/>
    <property type="match status" value="1"/>
</dbReference>